<reference evidence="2" key="1">
    <citation type="submission" date="2016-06" db="UniProtKB">
        <authorList>
            <consortium name="WormBaseParasite"/>
        </authorList>
    </citation>
    <scope>IDENTIFICATION</scope>
</reference>
<name>A0A183DYU1_9BILA</name>
<sequence>LTQTQREANRHQNPLTDTNPQTLQKISKISQQTARTAPSVKEIDYLTEKMMHGLHTGQ</sequence>
<evidence type="ECO:0000313" key="2">
    <source>
        <dbReference type="WBParaSite" id="GPUH_0001389701-mRNA-1"/>
    </source>
</evidence>
<evidence type="ECO:0000256" key="1">
    <source>
        <dbReference type="SAM" id="MobiDB-lite"/>
    </source>
</evidence>
<dbReference type="WBParaSite" id="GPUH_0001389701-mRNA-1">
    <property type="protein sequence ID" value="GPUH_0001389701-mRNA-1"/>
    <property type="gene ID" value="GPUH_0001389701"/>
</dbReference>
<feature type="region of interest" description="Disordered" evidence="1">
    <location>
        <begin position="1"/>
        <end position="23"/>
    </location>
</feature>
<protein>
    <submittedName>
        <fullName evidence="2">DNA mismatch repair protein MutS</fullName>
    </submittedName>
</protein>
<proteinExistence type="predicted"/>
<dbReference type="AlphaFoldDB" id="A0A183DYU1"/>
<accession>A0A183DYU1</accession>
<organism evidence="2">
    <name type="scientific">Gongylonema pulchrum</name>
    <dbReference type="NCBI Taxonomy" id="637853"/>
    <lineage>
        <taxon>Eukaryota</taxon>
        <taxon>Metazoa</taxon>
        <taxon>Ecdysozoa</taxon>
        <taxon>Nematoda</taxon>
        <taxon>Chromadorea</taxon>
        <taxon>Rhabditida</taxon>
        <taxon>Spirurina</taxon>
        <taxon>Spiruromorpha</taxon>
        <taxon>Spiruroidea</taxon>
        <taxon>Gongylonematidae</taxon>
        <taxon>Gongylonema</taxon>
    </lineage>
</organism>